<organism evidence="4 5">
    <name type="scientific">Saponaria officinalis</name>
    <name type="common">Common soapwort</name>
    <name type="synonym">Lychnis saponaria</name>
    <dbReference type="NCBI Taxonomy" id="3572"/>
    <lineage>
        <taxon>Eukaryota</taxon>
        <taxon>Viridiplantae</taxon>
        <taxon>Streptophyta</taxon>
        <taxon>Embryophyta</taxon>
        <taxon>Tracheophyta</taxon>
        <taxon>Spermatophyta</taxon>
        <taxon>Magnoliopsida</taxon>
        <taxon>eudicotyledons</taxon>
        <taxon>Gunneridae</taxon>
        <taxon>Pentapetalae</taxon>
        <taxon>Caryophyllales</taxon>
        <taxon>Caryophyllaceae</taxon>
        <taxon>Caryophylleae</taxon>
        <taxon>Saponaria</taxon>
    </lineage>
</organism>
<keyword evidence="5" id="KW-1185">Reference proteome</keyword>
<name>A0AAW1KY56_SAPOF</name>
<dbReference type="AlphaFoldDB" id="A0AAW1KY56"/>
<gene>
    <name evidence="4" type="ORF">RND81_05G134500</name>
</gene>
<dbReference type="PANTHER" id="PTHR43158">
    <property type="entry name" value="SKFA PEPTIDE EXPORT ATP-BINDING PROTEIN SKFE"/>
    <property type="match status" value="1"/>
</dbReference>
<dbReference type="Proteomes" id="UP001443914">
    <property type="component" value="Unassembled WGS sequence"/>
</dbReference>
<comment type="caution">
    <text evidence="4">The sequence shown here is derived from an EMBL/GenBank/DDBJ whole genome shotgun (WGS) entry which is preliminary data.</text>
</comment>
<sequence length="133" mass="15308">MHKVSDGQRRRVQICMGLLKPFKVLLLDEITVDLDVLARADLLSFLKKECDERHATIIYATHIFEGLESWPSHIVYLANGRLQLSMPMDQVKELSKMLLMLNEKTETTLKLAEANTDSFAQRAEVYYKGVLIR</sequence>
<dbReference type="Gene3D" id="3.40.50.300">
    <property type="entry name" value="P-loop containing nucleotide triphosphate hydrolases"/>
    <property type="match status" value="1"/>
</dbReference>
<reference evidence="4" key="1">
    <citation type="submission" date="2024-03" db="EMBL/GenBank/DDBJ databases">
        <title>WGS assembly of Saponaria officinalis var. Norfolk2.</title>
        <authorList>
            <person name="Jenkins J."/>
            <person name="Shu S."/>
            <person name="Grimwood J."/>
            <person name="Barry K."/>
            <person name="Goodstein D."/>
            <person name="Schmutz J."/>
            <person name="Leebens-Mack J."/>
            <person name="Osbourn A."/>
        </authorList>
    </citation>
    <scope>NUCLEOTIDE SEQUENCE [LARGE SCALE GENOMIC DNA]</scope>
    <source>
        <strain evidence="4">JIC</strain>
    </source>
</reference>
<dbReference type="SUPFAM" id="SSF52540">
    <property type="entry name" value="P-loop containing nucleoside triphosphate hydrolases"/>
    <property type="match status" value="1"/>
</dbReference>
<accession>A0AAW1KY56</accession>
<dbReference type="InterPro" id="IPR027417">
    <property type="entry name" value="P-loop_NTPase"/>
</dbReference>
<keyword evidence="2" id="KW-0067">ATP-binding</keyword>
<feature type="domain" description="ATPase AAA-type core" evidence="3">
    <location>
        <begin position="2"/>
        <end position="62"/>
    </location>
</feature>
<dbReference type="Pfam" id="PF13304">
    <property type="entry name" value="AAA_21"/>
    <property type="match status" value="1"/>
</dbReference>
<protein>
    <recommendedName>
        <fullName evidence="3">ATPase AAA-type core domain-containing protein</fullName>
    </recommendedName>
</protein>
<evidence type="ECO:0000313" key="5">
    <source>
        <dbReference type="Proteomes" id="UP001443914"/>
    </source>
</evidence>
<evidence type="ECO:0000256" key="2">
    <source>
        <dbReference type="ARBA" id="ARBA00022840"/>
    </source>
</evidence>
<dbReference type="PANTHER" id="PTHR43158:SF12">
    <property type="entry name" value="ABC TRANSPORTER FAMILY PROTEIN"/>
    <property type="match status" value="1"/>
</dbReference>
<proteinExistence type="predicted"/>
<evidence type="ECO:0000313" key="4">
    <source>
        <dbReference type="EMBL" id="KAK9725295.1"/>
    </source>
</evidence>
<dbReference type="InterPro" id="IPR003959">
    <property type="entry name" value="ATPase_AAA_core"/>
</dbReference>
<keyword evidence="1" id="KW-0547">Nucleotide-binding</keyword>
<dbReference type="EMBL" id="JBDFQZ010000005">
    <property type="protein sequence ID" value="KAK9725295.1"/>
    <property type="molecule type" value="Genomic_DNA"/>
</dbReference>
<dbReference type="GO" id="GO:0005524">
    <property type="term" value="F:ATP binding"/>
    <property type="evidence" value="ECO:0007669"/>
    <property type="project" value="UniProtKB-KW"/>
</dbReference>
<evidence type="ECO:0000256" key="1">
    <source>
        <dbReference type="ARBA" id="ARBA00022741"/>
    </source>
</evidence>
<evidence type="ECO:0000259" key="3">
    <source>
        <dbReference type="Pfam" id="PF13304"/>
    </source>
</evidence>